<feature type="coiled-coil region" evidence="1">
    <location>
        <begin position="649"/>
        <end position="729"/>
    </location>
</feature>
<evidence type="ECO:0000256" key="1">
    <source>
        <dbReference type="SAM" id="Coils"/>
    </source>
</evidence>
<feature type="transmembrane region" description="Helical" evidence="3">
    <location>
        <begin position="453"/>
        <end position="473"/>
    </location>
</feature>
<evidence type="ECO:0000313" key="6">
    <source>
        <dbReference type="Proteomes" id="UP000826921"/>
    </source>
</evidence>
<feature type="domain" description="Tape measure protein N-terminal" evidence="4">
    <location>
        <begin position="197"/>
        <end position="390"/>
    </location>
</feature>
<keyword evidence="3" id="KW-0812">Transmembrane</keyword>
<feature type="coiled-coil region" evidence="1">
    <location>
        <begin position="538"/>
        <end position="593"/>
    </location>
</feature>
<name>A0AB35FSM4_STRGN</name>
<reference evidence="5" key="1">
    <citation type="submission" date="2021-07" db="EMBL/GenBank/DDBJ databases">
        <title>Occurrence of streptococci in the human mouth that bind to a non-human glycan.</title>
        <authorList>
            <person name="Cross B."/>
            <person name="Thamadilok S."/>
            <person name="Bensing B."/>
            <person name="Sasmal A."/>
            <person name="Khedri Z."/>
            <person name="Deng L."/>
            <person name="Yu H."/>
            <person name="Mehta A."/>
            <person name="Aluvathingal J."/>
            <person name="Nadendla S."/>
            <person name="Vickerman M."/>
            <person name="Chen X."/>
            <person name="Dewhirst F."/>
            <person name="Gill A."/>
            <person name="Lettrichova I."/>
            <person name="Diaz S."/>
            <person name="Gill S."/>
            <person name="Tettelin H."/>
            <person name="Iverson T."/>
            <person name="Sullam P."/>
            <person name="Varki A."/>
            <person name="Ruhl S."/>
        </authorList>
    </citation>
    <scope>NUCLEOTIDE SEQUENCE</scope>
    <source>
        <strain evidence="5">SK9</strain>
    </source>
</reference>
<feature type="transmembrane region" description="Helical" evidence="3">
    <location>
        <begin position="510"/>
        <end position="532"/>
    </location>
</feature>
<dbReference type="RefSeq" id="WP_061596453.1">
    <property type="nucleotide sequence ID" value="NZ_JAHZQA010000003.1"/>
</dbReference>
<evidence type="ECO:0000256" key="2">
    <source>
        <dbReference type="SAM" id="MobiDB-lite"/>
    </source>
</evidence>
<evidence type="ECO:0000313" key="5">
    <source>
        <dbReference type="EMBL" id="MBZ2127364.1"/>
    </source>
</evidence>
<keyword evidence="3" id="KW-1133">Transmembrane helix</keyword>
<dbReference type="InterPro" id="IPR013491">
    <property type="entry name" value="Tape_meas_N"/>
</dbReference>
<gene>
    <name evidence="5" type="ORF">K1I74_04715</name>
</gene>
<accession>A0AB35FSM4</accession>
<comment type="caution">
    <text evidence="5">The sequence shown here is derived from an EMBL/GenBank/DDBJ whole genome shotgun (WGS) entry which is preliminary data.</text>
</comment>
<dbReference type="Proteomes" id="UP000826921">
    <property type="component" value="Unassembled WGS sequence"/>
</dbReference>
<protein>
    <submittedName>
        <fullName evidence="5">Tape measure protein</fullName>
    </submittedName>
</protein>
<feature type="coiled-coil region" evidence="1">
    <location>
        <begin position="756"/>
        <end position="787"/>
    </location>
</feature>
<evidence type="ECO:0000256" key="3">
    <source>
        <dbReference type="SAM" id="Phobius"/>
    </source>
</evidence>
<feature type="compositionally biased region" description="Basic and acidic residues" evidence="2">
    <location>
        <begin position="44"/>
        <end position="53"/>
    </location>
</feature>
<organism evidence="5 6">
    <name type="scientific">Streptococcus gordonii</name>
    <dbReference type="NCBI Taxonomy" id="1302"/>
    <lineage>
        <taxon>Bacteria</taxon>
        <taxon>Bacillati</taxon>
        <taxon>Bacillota</taxon>
        <taxon>Bacilli</taxon>
        <taxon>Lactobacillales</taxon>
        <taxon>Streptococcaceae</taxon>
        <taxon>Streptococcus</taxon>
    </lineage>
</organism>
<evidence type="ECO:0000259" key="4">
    <source>
        <dbReference type="Pfam" id="PF20155"/>
    </source>
</evidence>
<dbReference type="NCBIfam" id="TIGR02675">
    <property type="entry name" value="tape_meas_nterm"/>
    <property type="match status" value="1"/>
</dbReference>
<dbReference type="Pfam" id="PF20155">
    <property type="entry name" value="TMP_3"/>
    <property type="match status" value="1"/>
</dbReference>
<keyword evidence="1" id="KW-0175">Coiled coil</keyword>
<dbReference type="EMBL" id="JAHZQA010000003">
    <property type="protein sequence ID" value="MBZ2127364.1"/>
    <property type="molecule type" value="Genomic_DNA"/>
</dbReference>
<sequence>MADGKITIEVEVNGQKLSSLSADLKRIESDAKRSGEGFKQASNKIKESGDKAKSSGQGFKEAGDKAKSASETAKAGGDGFKSASFKIKEAGVLSKSSGDSFKQAAEKIKEAGVISKTGGNGFKVSADLVQRAGQVASQSGGGFVKLKDIIKTTGDQAEKSSSKFDKIKESIKNFSVGAVGFKLASSAMDLVSASLDKAINRFDTLERYPKVMKSLGFSAKDVAASTKELSDGIDGLPTTLDDVVKTTQKLTSMTGDLKTSTKLTLALNNAFLASGASTEDASRGLQQFSQMLSAGKVDMQSWKTLQETMPYALQKTAESFGFAGESAQKDFYSALLNGEITFKQFSKRLIELNQGTNGFAEMAKKNSEGIQTSWNNIVNAFAKGIANVMKAFDDLSKAITGKSIAKNLDGLKAGVNGFFKFVTDGIRGLVPIVQSVNNVLGTLKPIFDALTPIIMGAVAGALAFKGAMLALAVINGVKSWVAGLIQSFLSFISTATVAEGATLTLGTAFASLSTAGIAVAVGALIGFVSWLSRETDEQKKAREASEKHKESIKKLNDEVAQGKERYEDHRREIKATADENEKLVRKIEELSSVQKKTASQKKELAAATQMLNNNVSGLNIVYDKATGSINMTADAIRRQIEVTKQSAEAEAANQRLVEIAKQKLEVEDKIADVKSKLKDAEEKLGESASNSTIKEVALQKVREEAGKQISDLEGSLKSLESQYEETSNTAVKSAEASAQAVEDASGRQVLTWNTLNESQRKLVEDMRSQYETMRNEVQNAFQAIEQQAVVSVDQMTANLQKNIEYVDKWAGNLETLARRGLDQGLIEQLRQAGPKAAEQTQALVEASDEQLGNLNQKWSEAGDKAKEGFLRGINAAGVELAPEVQAMVTAIGDEFRKALQDAGFDVKAREIPEKVGEGITSNIAAAAQAMSGIAESAKQGFNGVPEEARNSGAQVSGQYAQGITDNQGVAHGAGELLKSASLGALDGIFGDAQTKGSELGSGLSSGVSGGIEAVQGAANALKAGAVTSVAGMASEGQAKGSEFGGGIASGIGIGQQLAVGAASVMNIAISAQFLAMASDGQSKGSQFGTGISTGISSTQGIATGASNALKETVNASVSSLGRDGRKAGSDFGSGATEGIQSHQGGAYSAGSSLRDNATNGMQGGYNSAYGAGMSIGEGLTAGIYAMAGSVANAAASIAYGAVSAARSALSINSPSKVFRDKIGRAIPEGWALGIDKYSWYVDNSMDDLAKNTIDASAKFVSGFGLDIPKSAEIASGLNASLAYRFGGGGSAGVSNSTSNVTNNYTLNATGQGNSDFFTPDNMRRLIRELAYYTRQERGRMI</sequence>
<proteinExistence type="predicted"/>
<keyword evidence="3" id="KW-0472">Membrane</keyword>
<feature type="region of interest" description="Disordered" evidence="2">
    <location>
        <begin position="29"/>
        <end position="77"/>
    </location>
</feature>